<dbReference type="AlphaFoldDB" id="A0A923NGA3"/>
<dbReference type="Proteomes" id="UP000650485">
    <property type="component" value="Unassembled WGS sequence"/>
</dbReference>
<keyword evidence="2" id="KW-0413">Isomerase</keyword>
<dbReference type="InterPro" id="IPR029000">
    <property type="entry name" value="Cyclophilin-like_dom_sf"/>
</dbReference>
<evidence type="ECO:0000313" key="2">
    <source>
        <dbReference type="EMBL" id="MBC6498476.1"/>
    </source>
</evidence>
<comment type="caution">
    <text evidence="2">The sequence shown here is derived from an EMBL/GenBank/DDBJ whole genome shotgun (WGS) entry which is preliminary data.</text>
</comment>
<accession>A0A923NGA3</accession>
<dbReference type="Gene3D" id="2.40.100.10">
    <property type="entry name" value="Cyclophilin-like"/>
    <property type="match status" value="1"/>
</dbReference>
<gene>
    <name evidence="2" type="ORF">H7R52_06570</name>
</gene>
<sequence>MMCSQLDRRSHLYVFGQVISGMDVVDKIASVATDDNDKPTETVTVTSVEVVKDASSK</sequence>
<feature type="domain" description="PPIase cyclophilin-type" evidence="1">
    <location>
        <begin position="1"/>
        <end position="50"/>
    </location>
</feature>
<dbReference type="GO" id="GO:0003755">
    <property type="term" value="F:peptidyl-prolyl cis-trans isomerase activity"/>
    <property type="evidence" value="ECO:0007669"/>
    <property type="project" value="InterPro"/>
</dbReference>
<dbReference type="SUPFAM" id="SSF50891">
    <property type="entry name" value="Cyclophilin-like"/>
    <property type="match status" value="1"/>
</dbReference>
<organism evidence="2 3">
    <name type="scientific">Weissella confusa</name>
    <name type="common">Lactobacillus confusus</name>
    <dbReference type="NCBI Taxonomy" id="1583"/>
    <lineage>
        <taxon>Bacteria</taxon>
        <taxon>Bacillati</taxon>
        <taxon>Bacillota</taxon>
        <taxon>Bacilli</taxon>
        <taxon>Lactobacillales</taxon>
        <taxon>Lactobacillaceae</taxon>
        <taxon>Weissella</taxon>
    </lineage>
</organism>
<dbReference type="PROSITE" id="PS50072">
    <property type="entry name" value="CSA_PPIASE_2"/>
    <property type="match status" value="1"/>
</dbReference>
<name>A0A923NGA3_WEICO</name>
<dbReference type="Pfam" id="PF00160">
    <property type="entry name" value="Pro_isomerase"/>
    <property type="match status" value="1"/>
</dbReference>
<protein>
    <submittedName>
        <fullName evidence="2">Peptidylprolyl isomerase</fullName>
    </submittedName>
</protein>
<proteinExistence type="predicted"/>
<evidence type="ECO:0000313" key="3">
    <source>
        <dbReference type="Proteomes" id="UP000650485"/>
    </source>
</evidence>
<dbReference type="InterPro" id="IPR002130">
    <property type="entry name" value="Cyclophilin-type_PPIase_dom"/>
</dbReference>
<reference evidence="2" key="1">
    <citation type="submission" date="2020-08" db="EMBL/GenBank/DDBJ databases">
        <title>Complete genome sequence of Weissella confusa strain FS54 provides insights into metabolic potential.</title>
        <authorList>
            <person name="Fhoula I."/>
            <person name="Najjari A."/>
            <person name="Lekired A."/>
            <person name="Bessrour-Aouam N."/>
            <person name="Jaballah S."/>
            <person name="Klibi N."/>
            <person name="Ouzari H.-I."/>
        </authorList>
    </citation>
    <scope>NUCLEOTIDE SEQUENCE</scope>
    <source>
        <strain evidence="2">FS54</strain>
    </source>
</reference>
<dbReference type="EMBL" id="JACSZT010000004">
    <property type="protein sequence ID" value="MBC6498476.1"/>
    <property type="molecule type" value="Genomic_DNA"/>
</dbReference>
<evidence type="ECO:0000259" key="1">
    <source>
        <dbReference type="PROSITE" id="PS50072"/>
    </source>
</evidence>